<name>D0N8X8_PHYIT</name>
<dbReference type="EMBL" id="DS028128">
    <property type="protein sequence ID" value="EEY54013.1"/>
    <property type="molecule type" value="Genomic_DNA"/>
</dbReference>
<dbReference type="OrthoDB" id="10250282at2759"/>
<dbReference type="InParanoid" id="D0N8X8"/>
<dbReference type="AlphaFoldDB" id="D0N8X8"/>
<accession>D0N8X8</accession>
<dbReference type="eggNOG" id="ENOG502QUVQ">
    <property type="taxonomic scope" value="Eukaryota"/>
</dbReference>
<evidence type="ECO:0000259" key="1">
    <source>
        <dbReference type="Pfam" id="PF08635"/>
    </source>
</evidence>
<sequence>MLRYPLFYLKIEKLLKGRKPVCLMARYSCTYANIPSPFWWSSEHFGGPIIEQVTHFADIARVVPPANRVPRANVANWYFKSGALGNLAQGPYSETLMLTVLQHNSDEEVAFELSGDDMYLTDDLELLKVTHGESDDFRCQYQDAVNTFALTCKICDVALANLATTTGYCTSG</sequence>
<proteinExistence type="predicted"/>
<dbReference type="HOGENOM" id="CLU_1558263_0_0_1"/>
<organism evidence="2 3">
    <name type="scientific">Phytophthora infestans (strain T30-4)</name>
    <name type="common">Potato late blight agent</name>
    <dbReference type="NCBI Taxonomy" id="403677"/>
    <lineage>
        <taxon>Eukaryota</taxon>
        <taxon>Sar</taxon>
        <taxon>Stramenopiles</taxon>
        <taxon>Oomycota</taxon>
        <taxon>Peronosporomycetes</taxon>
        <taxon>Peronosporales</taxon>
        <taxon>Peronosporaceae</taxon>
        <taxon>Phytophthora</taxon>
    </lineage>
</organism>
<reference evidence="3" key="1">
    <citation type="journal article" date="2009" name="Nature">
        <title>Genome sequence and analysis of the Irish potato famine pathogen Phytophthora infestans.</title>
        <authorList>
            <consortium name="The Broad Institute Genome Sequencing Platform"/>
            <person name="Haas B.J."/>
            <person name="Kamoun S."/>
            <person name="Zody M.C."/>
            <person name="Jiang R.H."/>
            <person name="Handsaker R.E."/>
            <person name="Cano L.M."/>
            <person name="Grabherr M."/>
            <person name="Kodira C.D."/>
            <person name="Raffaele S."/>
            <person name="Torto-Alalibo T."/>
            <person name="Bozkurt T.O."/>
            <person name="Ah-Fong A.M."/>
            <person name="Alvarado L."/>
            <person name="Anderson V.L."/>
            <person name="Armstrong M.R."/>
            <person name="Avrova A."/>
            <person name="Baxter L."/>
            <person name="Beynon J."/>
            <person name="Boevink P.C."/>
            <person name="Bollmann S.R."/>
            <person name="Bos J.I."/>
            <person name="Bulone V."/>
            <person name="Cai G."/>
            <person name="Cakir C."/>
            <person name="Carrington J.C."/>
            <person name="Chawner M."/>
            <person name="Conti L."/>
            <person name="Costanzo S."/>
            <person name="Ewan R."/>
            <person name="Fahlgren N."/>
            <person name="Fischbach M.A."/>
            <person name="Fugelstad J."/>
            <person name="Gilroy E.M."/>
            <person name="Gnerre S."/>
            <person name="Green P.J."/>
            <person name="Grenville-Briggs L.J."/>
            <person name="Griffith J."/>
            <person name="Grunwald N.J."/>
            <person name="Horn K."/>
            <person name="Horner N.R."/>
            <person name="Hu C.H."/>
            <person name="Huitema E."/>
            <person name="Jeong D.H."/>
            <person name="Jones A.M."/>
            <person name="Jones J.D."/>
            <person name="Jones R.W."/>
            <person name="Karlsson E.K."/>
            <person name="Kunjeti S.G."/>
            <person name="Lamour K."/>
            <person name="Liu Z."/>
            <person name="Ma L."/>
            <person name="Maclean D."/>
            <person name="Chibucos M.C."/>
            <person name="McDonald H."/>
            <person name="McWalters J."/>
            <person name="Meijer H.J."/>
            <person name="Morgan W."/>
            <person name="Morris P.F."/>
            <person name="Munro C.A."/>
            <person name="O'Neill K."/>
            <person name="Ospina-Giraldo M."/>
            <person name="Pinzon A."/>
            <person name="Pritchard L."/>
            <person name="Ramsahoye B."/>
            <person name="Ren Q."/>
            <person name="Restrepo S."/>
            <person name="Roy S."/>
            <person name="Sadanandom A."/>
            <person name="Savidor A."/>
            <person name="Schornack S."/>
            <person name="Schwartz D.C."/>
            <person name="Schumann U.D."/>
            <person name="Schwessinger B."/>
            <person name="Seyer L."/>
            <person name="Sharpe T."/>
            <person name="Silvar C."/>
            <person name="Song J."/>
            <person name="Studholme D.J."/>
            <person name="Sykes S."/>
            <person name="Thines M."/>
            <person name="van de Vondervoort P.J."/>
            <person name="Phuntumart V."/>
            <person name="Wawra S."/>
            <person name="Weide R."/>
            <person name="Win J."/>
            <person name="Young C."/>
            <person name="Zhou S."/>
            <person name="Fry W."/>
            <person name="Meyers B.C."/>
            <person name="van West P."/>
            <person name="Ristaino J."/>
            <person name="Govers F."/>
            <person name="Birch P.R."/>
            <person name="Whisson S.C."/>
            <person name="Judelson H.S."/>
            <person name="Nusbaum C."/>
        </authorList>
    </citation>
    <scope>NUCLEOTIDE SEQUENCE [LARGE SCALE GENOMIC DNA]</scope>
    <source>
        <strain evidence="3">T30-4</strain>
    </source>
</reference>
<dbReference type="Pfam" id="PF08635">
    <property type="entry name" value="ox_reductase_C"/>
    <property type="match status" value="1"/>
</dbReference>
<dbReference type="RefSeq" id="XP_002904644.1">
    <property type="nucleotide sequence ID" value="XM_002904598.1"/>
</dbReference>
<feature type="domain" description="Oxidoreductase putative C-terminal" evidence="1">
    <location>
        <begin position="21"/>
        <end position="61"/>
    </location>
</feature>
<evidence type="ECO:0000313" key="2">
    <source>
        <dbReference type="EMBL" id="EEY54013.1"/>
    </source>
</evidence>
<dbReference type="Proteomes" id="UP000006643">
    <property type="component" value="Unassembled WGS sequence"/>
</dbReference>
<dbReference type="STRING" id="403677.D0N8X8"/>
<keyword evidence="3" id="KW-1185">Reference proteome</keyword>
<dbReference type="KEGG" id="pif:PITG_07705"/>
<dbReference type="VEuPathDB" id="FungiDB:PITG_07705"/>
<gene>
    <name evidence="2" type="ORF">PITG_07705</name>
</gene>
<protein>
    <recommendedName>
        <fullName evidence="1">Oxidoreductase putative C-terminal domain-containing protein</fullName>
    </recommendedName>
</protein>
<dbReference type="InterPro" id="IPR013944">
    <property type="entry name" value="OxRdtase_put_C"/>
</dbReference>
<dbReference type="GeneID" id="9462815"/>
<evidence type="ECO:0000313" key="3">
    <source>
        <dbReference type="Proteomes" id="UP000006643"/>
    </source>
</evidence>